<dbReference type="InterPro" id="IPR025558">
    <property type="entry name" value="DUF4283"/>
</dbReference>
<dbReference type="InterPro" id="IPR040256">
    <property type="entry name" value="At4g02000-like"/>
</dbReference>
<dbReference type="EMBL" id="JAKUCV010003346">
    <property type="protein sequence ID" value="KAJ4839342.1"/>
    <property type="molecule type" value="Genomic_DNA"/>
</dbReference>
<dbReference type="Proteomes" id="UP001141552">
    <property type="component" value="Unassembled WGS sequence"/>
</dbReference>
<organism evidence="3 4">
    <name type="scientific">Turnera subulata</name>
    <dbReference type="NCBI Taxonomy" id="218843"/>
    <lineage>
        <taxon>Eukaryota</taxon>
        <taxon>Viridiplantae</taxon>
        <taxon>Streptophyta</taxon>
        <taxon>Embryophyta</taxon>
        <taxon>Tracheophyta</taxon>
        <taxon>Spermatophyta</taxon>
        <taxon>Magnoliopsida</taxon>
        <taxon>eudicotyledons</taxon>
        <taxon>Gunneridae</taxon>
        <taxon>Pentapetalae</taxon>
        <taxon>rosids</taxon>
        <taxon>fabids</taxon>
        <taxon>Malpighiales</taxon>
        <taxon>Passifloraceae</taxon>
        <taxon>Turnera</taxon>
    </lineage>
</organism>
<comment type="caution">
    <text evidence="3">The sequence shown here is derived from an EMBL/GenBank/DDBJ whole genome shotgun (WGS) entry which is preliminary data.</text>
</comment>
<gene>
    <name evidence="3" type="ORF">Tsubulata_048483</name>
</gene>
<reference evidence="3" key="2">
    <citation type="journal article" date="2023" name="Plants (Basel)">
        <title>Annotation of the Turnera subulata (Passifloraceae) Draft Genome Reveals the S-Locus Evolved after the Divergence of Turneroideae from Passifloroideae in a Stepwise Manner.</title>
        <authorList>
            <person name="Henning P.M."/>
            <person name="Roalson E.H."/>
            <person name="Mir W."/>
            <person name="McCubbin A.G."/>
            <person name="Shore J.S."/>
        </authorList>
    </citation>
    <scope>NUCLEOTIDE SEQUENCE</scope>
    <source>
        <strain evidence="3">F60SS</strain>
    </source>
</reference>
<dbReference type="PANTHER" id="PTHR31286:SF99">
    <property type="entry name" value="DUF4283 DOMAIN-CONTAINING PROTEIN"/>
    <property type="match status" value="1"/>
</dbReference>
<feature type="domain" description="DUF4283" evidence="2">
    <location>
        <begin position="142"/>
        <end position="225"/>
    </location>
</feature>
<sequence>MDSDDLEADAGLDGQSTMDPDLEQAGGVRVGNTMATKEATETVGDAAAAAAMDSDLGLDDGVWAADDVHTAGAATVGVGSTVAAARPSFHDILAEQCAGDEWGVPEQEMEPEVEVHDGEISYVSGKYGLAVKLSESFKERLEKRWDYTVVVKLLGRIVGYHTLCGRLQTLWKPSRPMKVVDLEEDFFLVRLNCEEDYYRALTGGPWIILGHALSVQPWDSTFRPSNGRVSQAVIWARFADFPPCWYNTEVLRASGNLVGGSMRVDANTKEAIGGKYARVAVEVNLTKPLRGIVEFDDMDFKVSYEGLPSVCYGCGSMGAQFGFMSISEEV</sequence>
<evidence type="ECO:0000313" key="4">
    <source>
        <dbReference type="Proteomes" id="UP001141552"/>
    </source>
</evidence>
<feature type="compositionally biased region" description="Acidic residues" evidence="1">
    <location>
        <begin position="1"/>
        <end position="10"/>
    </location>
</feature>
<proteinExistence type="predicted"/>
<protein>
    <recommendedName>
        <fullName evidence="2">DUF4283 domain-containing protein</fullName>
    </recommendedName>
</protein>
<dbReference type="AlphaFoldDB" id="A0A9Q0JFM1"/>
<accession>A0A9Q0JFM1</accession>
<evidence type="ECO:0000256" key="1">
    <source>
        <dbReference type="SAM" id="MobiDB-lite"/>
    </source>
</evidence>
<dbReference type="PANTHER" id="PTHR31286">
    <property type="entry name" value="GLYCINE-RICH CELL WALL STRUCTURAL PROTEIN 1.8-LIKE"/>
    <property type="match status" value="1"/>
</dbReference>
<dbReference type="Pfam" id="PF14111">
    <property type="entry name" value="DUF4283"/>
    <property type="match status" value="1"/>
</dbReference>
<name>A0A9Q0JFM1_9ROSI</name>
<keyword evidence="4" id="KW-1185">Reference proteome</keyword>
<feature type="region of interest" description="Disordered" evidence="1">
    <location>
        <begin position="1"/>
        <end position="26"/>
    </location>
</feature>
<evidence type="ECO:0000259" key="2">
    <source>
        <dbReference type="Pfam" id="PF14111"/>
    </source>
</evidence>
<dbReference type="OrthoDB" id="1750606at2759"/>
<reference evidence="3" key="1">
    <citation type="submission" date="2022-02" db="EMBL/GenBank/DDBJ databases">
        <authorList>
            <person name="Henning P.M."/>
            <person name="McCubbin A.G."/>
            <person name="Shore J.S."/>
        </authorList>
    </citation>
    <scope>NUCLEOTIDE SEQUENCE</scope>
    <source>
        <strain evidence="3">F60SS</strain>
        <tissue evidence="3">Leaves</tissue>
    </source>
</reference>
<evidence type="ECO:0000313" key="3">
    <source>
        <dbReference type="EMBL" id="KAJ4839342.1"/>
    </source>
</evidence>